<dbReference type="RefSeq" id="WP_183608286.1">
    <property type="nucleotide sequence ID" value="NZ_JACHAZ010000001.1"/>
</dbReference>
<dbReference type="AlphaFoldDB" id="A0AAE2SYE2"/>
<sequence length="130" mass="12594">MGEKSGAGQSGGVNISGTVGSVGGDIVGGDKHVGVIPAAAIEAALQPLFVSVGAASAENQAEAEAKLAALKVEVTKGKDADDGIVAKLVDGFVGLVPTAASAVVSAFATPILGAVAGPVTKFVLEKIQSR</sequence>
<evidence type="ECO:0000313" key="2">
    <source>
        <dbReference type="Proteomes" id="UP000538507"/>
    </source>
</evidence>
<accession>A0AAE2SYE2</accession>
<dbReference type="EMBL" id="JACIGO010000003">
    <property type="protein sequence ID" value="MBB4291478.1"/>
    <property type="molecule type" value="Genomic_DNA"/>
</dbReference>
<comment type="caution">
    <text evidence="1">The sequence shown here is derived from an EMBL/GenBank/DDBJ whole genome shotgun (WGS) entry which is preliminary data.</text>
</comment>
<protein>
    <submittedName>
        <fullName evidence="1">Ammonia channel protein AmtB</fullName>
    </submittedName>
</protein>
<proteinExistence type="predicted"/>
<gene>
    <name evidence="1" type="ORF">GGE16_003537</name>
</gene>
<reference evidence="1 2" key="1">
    <citation type="submission" date="2020-08" db="EMBL/GenBank/DDBJ databases">
        <title>Genomic Encyclopedia of Type Strains, Phase IV (KMG-V): Genome sequencing to study the core and pangenomes of soil and plant-associated prokaryotes.</title>
        <authorList>
            <person name="Whitman W."/>
        </authorList>
    </citation>
    <scope>NUCLEOTIDE SEQUENCE [LARGE SCALE GENOMIC DNA]</scope>
    <source>
        <strain evidence="1 2">SEMIA 415</strain>
    </source>
</reference>
<organism evidence="1 2">
    <name type="scientific">Rhizobium leguminosarum</name>
    <dbReference type="NCBI Taxonomy" id="384"/>
    <lineage>
        <taxon>Bacteria</taxon>
        <taxon>Pseudomonadati</taxon>
        <taxon>Pseudomonadota</taxon>
        <taxon>Alphaproteobacteria</taxon>
        <taxon>Hyphomicrobiales</taxon>
        <taxon>Rhizobiaceae</taxon>
        <taxon>Rhizobium/Agrobacterium group</taxon>
        <taxon>Rhizobium</taxon>
    </lineage>
</organism>
<evidence type="ECO:0000313" key="1">
    <source>
        <dbReference type="EMBL" id="MBB4291478.1"/>
    </source>
</evidence>
<dbReference type="Proteomes" id="UP000538507">
    <property type="component" value="Unassembled WGS sequence"/>
</dbReference>
<name>A0AAE2SYE2_RHILE</name>